<evidence type="ECO:0000259" key="1">
    <source>
        <dbReference type="Pfam" id="PF08241"/>
    </source>
</evidence>
<reference evidence="3" key="1">
    <citation type="submission" date="2019-01" db="EMBL/GenBank/DDBJ databases">
        <title>Gri0909 isolated from a small marine red alga.</title>
        <authorList>
            <person name="Kim J."/>
            <person name="Jeong S.E."/>
            <person name="Jeon C.O."/>
        </authorList>
    </citation>
    <scope>NUCLEOTIDE SEQUENCE [LARGE SCALE GENOMIC DNA]</scope>
    <source>
        <strain evidence="3">Gri0909</strain>
    </source>
</reference>
<dbReference type="RefSeq" id="WP_127764053.1">
    <property type="nucleotide sequence ID" value="NZ_SADE01000001.1"/>
</dbReference>
<dbReference type="InterPro" id="IPR013216">
    <property type="entry name" value="Methyltransf_11"/>
</dbReference>
<dbReference type="AlphaFoldDB" id="A0A437QVW8"/>
<dbReference type="Proteomes" id="UP000287447">
    <property type="component" value="Unassembled WGS sequence"/>
</dbReference>
<keyword evidence="3" id="KW-1185">Reference proteome</keyword>
<dbReference type="CDD" id="cd02440">
    <property type="entry name" value="AdoMet_MTases"/>
    <property type="match status" value="1"/>
</dbReference>
<dbReference type="PANTHER" id="PTHR43861">
    <property type="entry name" value="TRANS-ACONITATE 2-METHYLTRANSFERASE-RELATED"/>
    <property type="match status" value="1"/>
</dbReference>
<proteinExistence type="predicted"/>
<feature type="domain" description="Methyltransferase type 11" evidence="1">
    <location>
        <begin position="45"/>
        <end position="132"/>
    </location>
</feature>
<organism evidence="2 3">
    <name type="scientific">Hwanghaeella grinnelliae</name>
    <dbReference type="NCBI Taxonomy" id="2500179"/>
    <lineage>
        <taxon>Bacteria</taxon>
        <taxon>Pseudomonadati</taxon>
        <taxon>Pseudomonadota</taxon>
        <taxon>Alphaproteobacteria</taxon>
        <taxon>Rhodospirillales</taxon>
        <taxon>Rhodospirillaceae</taxon>
        <taxon>Hwanghaeella</taxon>
    </lineage>
</organism>
<keyword evidence="2" id="KW-0489">Methyltransferase</keyword>
<protein>
    <submittedName>
        <fullName evidence="2">Class I SAM-dependent methyltransferase</fullName>
    </submittedName>
</protein>
<dbReference type="Gene3D" id="3.40.50.150">
    <property type="entry name" value="Vaccinia Virus protein VP39"/>
    <property type="match status" value="1"/>
</dbReference>
<dbReference type="EMBL" id="SADE01000001">
    <property type="protein sequence ID" value="RVU38680.1"/>
    <property type="molecule type" value="Genomic_DNA"/>
</dbReference>
<keyword evidence="2" id="KW-0808">Transferase</keyword>
<dbReference type="SUPFAM" id="SSF53335">
    <property type="entry name" value="S-adenosyl-L-methionine-dependent methyltransferases"/>
    <property type="match status" value="1"/>
</dbReference>
<comment type="caution">
    <text evidence="2">The sequence shown here is derived from an EMBL/GenBank/DDBJ whole genome shotgun (WGS) entry which is preliminary data.</text>
</comment>
<dbReference type="GO" id="GO:0008757">
    <property type="term" value="F:S-adenosylmethionine-dependent methyltransferase activity"/>
    <property type="evidence" value="ECO:0007669"/>
    <property type="project" value="InterPro"/>
</dbReference>
<dbReference type="Pfam" id="PF08241">
    <property type="entry name" value="Methyltransf_11"/>
    <property type="match status" value="1"/>
</dbReference>
<dbReference type="PANTHER" id="PTHR43861:SF1">
    <property type="entry name" value="TRANS-ACONITATE 2-METHYLTRANSFERASE"/>
    <property type="match status" value="1"/>
</dbReference>
<dbReference type="InterPro" id="IPR029063">
    <property type="entry name" value="SAM-dependent_MTases_sf"/>
</dbReference>
<evidence type="ECO:0000313" key="2">
    <source>
        <dbReference type="EMBL" id="RVU38680.1"/>
    </source>
</evidence>
<evidence type="ECO:0000313" key="3">
    <source>
        <dbReference type="Proteomes" id="UP000287447"/>
    </source>
</evidence>
<dbReference type="OrthoDB" id="9777638at2"/>
<sequence length="257" mass="27932">MASDVGQRATQKWDPSRYQTNAGFVPKLGRPVLDMAAPVAGERVLDLGCGDGVLTEEVVALGCTVTGVDFSADQIAAARDRGLDAHVMDGQKLTFDTEFDLVLSNAAMHWMPDQAAVIDGVWRALKPGGRFASEMGGGDNVGKIRRAVRTALSARGINAEALDPWTFPGVDEQRARLEARGFTVESIKLIDRPTPLPGDIEGWLWTFCESFLMAAPEGERAAIVDEVRTALDPILRDENGVWIADYVRLRFLAHKPA</sequence>
<gene>
    <name evidence="2" type="ORF">EOI86_05240</name>
</gene>
<accession>A0A437QVW8</accession>
<dbReference type="GO" id="GO:0032259">
    <property type="term" value="P:methylation"/>
    <property type="evidence" value="ECO:0007669"/>
    <property type="project" value="UniProtKB-KW"/>
</dbReference>
<name>A0A437QVW8_9PROT</name>